<feature type="region of interest" description="Disordered" evidence="1">
    <location>
        <begin position="411"/>
        <end position="459"/>
    </location>
</feature>
<dbReference type="EMBL" id="GG698898">
    <property type="protein sequence ID" value="EEU46208.1"/>
    <property type="molecule type" value="Genomic_DNA"/>
</dbReference>
<dbReference type="GeneID" id="9673000"/>
<dbReference type="Pfam" id="PF14388">
    <property type="entry name" value="DUF4419"/>
    <property type="match status" value="1"/>
</dbReference>
<proteinExistence type="predicted"/>
<dbReference type="HOGENOM" id="CLU_037155_2_0_1"/>
<evidence type="ECO:0000313" key="2">
    <source>
        <dbReference type="EMBL" id="EEU46208.1"/>
    </source>
</evidence>
<evidence type="ECO:0008006" key="4">
    <source>
        <dbReference type="Google" id="ProtNLM"/>
    </source>
</evidence>
<dbReference type="OrthoDB" id="9978173at2759"/>
<dbReference type="RefSeq" id="XP_003051921.1">
    <property type="nucleotide sequence ID" value="XM_003051875.1"/>
</dbReference>
<dbReference type="VEuPathDB" id="FungiDB:NECHADRAFT_79491"/>
<evidence type="ECO:0000256" key="1">
    <source>
        <dbReference type="SAM" id="MobiDB-lite"/>
    </source>
</evidence>
<name>C7YP08_FUSV7</name>
<feature type="region of interest" description="Disordered" evidence="1">
    <location>
        <begin position="362"/>
        <end position="390"/>
    </location>
</feature>
<dbReference type="OMA" id="AFCFWDA"/>
<dbReference type="InParanoid" id="C7YP08"/>
<protein>
    <recommendedName>
        <fullName evidence="4">DUF4419 domain-containing protein</fullName>
    </recommendedName>
</protein>
<gene>
    <name evidence="2" type="ORF">NECHADRAFT_79491</name>
</gene>
<dbReference type="PANTHER" id="PTHR31252">
    <property type="entry name" value="DUF4419 DOMAIN-CONTAINING PROTEIN"/>
    <property type="match status" value="1"/>
</dbReference>
<dbReference type="InterPro" id="IPR025533">
    <property type="entry name" value="DUF4419"/>
</dbReference>
<dbReference type="Gene3D" id="1.20.120.1060">
    <property type="match status" value="1"/>
</dbReference>
<reference evidence="2 3" key="1">
    <citation type="journal article" date="2009" name="PLoS Genet.">
        <title>The genome of Nectria haematococca: contribution of supernumerary chromosomes to gene expansion.</title>
        <authorList>
            <person name="Coleman J.J."/>
            <person name="Rounsley S.D."/>
            <person name="Rodriguez-Carres M."/>
            <person name="Kuo A."/>
            <person name="Wasmann C.C."/>
            <person name="Grimwood J."/>
            <person name="Schmutz J."/>
            <person name="Taga M."/>
            <person name="White G.J."/>
            <person name="Zhou S."/>
            <person name="Schwartz D.C."/>
            <person name="Freitag M."/>
            <person name="Ma L.J."/>
            <person name="Danchin E.G."/>
            <person name="Henrissat B."/>
            <person name="Coutinho P.M."/>
            <person name="Nelson D.R."/>
            <person name="Straney D."/>
            <person name="Napoli C.A."/>
            <person name="Barker B.M."/>
            <person name="Gribskov M."/>
            <person name="Rep M."/>
            <person name="Kroken S."/>
            <person name="Molnar I."/>
            <person name="Rensing C."/>
            <person name="Kennell J.C."/>
            <person name="Zamora J."/>
            <person name="Farman M.L."/>
            <person name="Selker E.U."/>
            <person name="Salamov A."/>
            <person name="Shapiro H."/>
            <person name="Pangilinan J."/>
            <person name="Lindquist E."/>
            <person name="Lamers C."/>
            <person name="Grigoriev I.V."/>
            <person name="Geiser D.M."/>
            <person name="Covert S.F."/>
            <person name="Temporini E."/>
            <person name="Vanetten H.D."/>
        </authorList>
    </citation>
    <scope>NUCLEOTIDE SEQUENCE [LARGE SCALE GENOMIC DNA]</scope>
    <source>
        <strain evidence="3">ATCC MYA-4622 / CBS 123669 / FGSC 9596 / NRRL 45880 / 77-13-4</strain>
    </source>
</reference>
<keyword evidence="3" id="KW-1185">Reference proteome</keyword>
<dbReference type="Proteomes" id="UP000005206">
    <property type="component" value="Chromosome 4"/>
</dbReference>
<feature type="compositionally biased region" description="Polar residues" evidence="1">
    <location>
        <begin position="414"/>
        <end position="434"/>
    </location>
</feature>
<dbReference type="PANTHER" id="PTHR31252:SF11">
    <property type="entry name" value="DUF4419 DOMAIN-CONTAINING PROTEIN"/>
    <property type="match status" value="1"/>
</dbReference>
<dbReference type="AlphaFoldDB" id="C7YP08"/>
<feature type="region of interest" description="Disordered" evidence="1">
    <location>
        <begin position="1"/>
        <end position="25"/>
    </location>
</feature>
<sequence length="478" mass="53909">MPVTIYPADHPAAPRQNEGSSTESGQVFERACPDEYKKGQRIIQSSFDKAHENLIHPAKNSFVNAVWEAYNNHHHLFIRPEDVWFSILTQLSFYINKNAEKLRSHFVRHEGKKKVAVRIEGTLDCAELARLMTERIEDHIFDPKLREWIMPDDFSTAEAPDNVTALILMMGSMQEYFSCTADISCGLPSVTLLGYKTDWNRLKKRLDKIAEFGEEAELFAKLLRPVLHRFDLSFMDPKDPDILDFWGKIAHWEQKSSGPDSLSGWISAFCFWTAEGTCLYSKGLDKTIPDPETGGWRAGCILDGVQFHHIDIEEIPKGFVSVPVKLVENLTEHKTRMVAASVGVKAWSSGDLISAALPRPEKETITPRAETPEETIMPRAETPKETEKKKVSKVARLREFVLRLITLPGRDAGVSTSKESPDNVTVANEPQATTVDEPPQAPDTVSKPEVSQEDSKAKLDSFQPVSGWWMYELKDGQE</sequence>
<evidence type="ECO:0000313" key="3">
    <source>
        <dbReference type="Proteomes" id="UP000005206"/>
    </source>
</evidence>
<accession>C7YP08</accession>
<organism evidence="2 3">
    <name type="scientific">Fusarium vanettenii (strain ATCC MYA-4622 / CBS 123669 / FGSC 9596 / NRRL 45880 / 77-13-4)</name>
    <name type="common">Fusarium solani subsp. pisi</name>
    <dbReference type="NCBI Taxonomy" id="660122"/>
    <lineage>
        <taxon>Eukaryota</taxon>
        <taxon>Fungi</taxon>
        <taxon>Dikarya</taxon>
        <taxon>Ascomycota</taxon>
        <taxon>Pezizomycotina</taxon>
        <taxon>Sordariomycetes</taxon>
        <taxon>Hypocreomycetidae</taxon>
        <taxon>Hypocreales</taxon>
        <taxon>Nectriaceae</taxon>
        <taxon>Fusarium</taxon>
        <taxon>Fusarium solani species complex</taxon>
        <taxon>Fusarium vanettenii</taxon>
    </lineage>
</organism>
<dbReference type="KEGG" id="nhe:NECHADRAFT_79491"/>
<dbReference type="eggNOG" id="ENOG502RPX4">
    <property type="taxonomic scope" value="Eukaryota"/>
</dbReference>